<evidence type="ECO:0000313" key="10">
    <source>
        <dbReference type="Proteomes" id="UP000653578"/>
    </source>
</evidence>
<dbReference type="EMBL" id="WHNY01000066">
    <property type="protein sequence ID" value="NOU66933.1"/>
    <property type="molecule type" value="Genomic_DNA"/>
</dbReference>
<keyword evidence="10" id="KW-1185">Reference proteome</keyword>
<evidence type="ECO:0000256" key="3">
    <source>
        <dbReference type="ARBA" id="ARBA00022448"/>
    </source>
</evidence>
<comment type="similarity">
    <text evidence="2">Belongs to the amino acid-polyamine-organocation (APC) superfamily. Spore germination protein (SGP) (TC 2.A.3.9) family.</text>
</comment>
<feature type="transmembrane region" description="Helical" evidence="8">
    <location>
        <begin position="182"/>
        <end position="203"/>
    </location>
</feature>
<dbReference type="NCBIfam" id="TIGR00912">
    <property type="entry name" value="2A0309"/>
    <property type="match status" value="1"/>
</dbReference>
<keyword evidence="6 8" id="KW-1133">Transmembrane helix</keyword>
<protein>
    <submittedName>
        <fullName evidence="9">GerAB/ArcD/ProY family transporter</fullName>
    </submittedName>
</protein>
<feature type="transmembrane region" description="Helical" evidence="8">
    <location>
        <begin position="12"/>
        <end position="32"/>
    </location>
</feature>
<feature type="transmembrane region" description="Helical" evidence="8">
    <location>
        <begin position="271"/>
        <end position="290"/>
    </location>
</feature>
<evidence type="ECO:0000256" key="7">
    <source>
        <dbReference type="ARBA" id="ARBA00023136"/>
    </source>
</evidence>
<proteinExistence type="inferred from homology"/>
<accession>A0ABX1XEQ4</accession>
<keyword evidence="7 8" id="KW-0472">Membrane</keyword>
<gene>
    <name evidence="9" type="ORF">GC096_23065</name>
</gene>
<evidence type="ECO:0000256" key="8">
    <source>
        <dbReference type="SAM" id="Phobius"/>
    </source>
</evidence>
<dbReference type="Gene3D" id="1.20.1740.10">
    <property type="entry name" value="Amino acid/polyamine transporter I"/>
    <property type="match status" value="1"/>
</dbReference>
<feature type="transmembrane region" description="Helical" evidence="8">
    <location>
        <begin position="38"/>
        <end position="57"/>
    </location>
</feature>
<reference evidence="9 10" key="1">
    <citation type="submission" date="2019-10" db="EMBL/GenBank/DDBJ databases">
        <title>Description of Paenibacillus humi sp. nov.</title>
        <authorList>
            <person name="Carlier A."/>
            <person name="Qi S."/>
        </authorList>
    </citation>
    <scope>NUCLEOTIDE SEQUENCE [LARGE SCALE GENOMIC DNA]</scope>
    <source>
        <strain evidence="9 10">LMG 31461</strain>
    </source>
</reference>
<dbReference type="RefSeq" id="WP_171633564.1">
    <property type="nucleotide sequence ID" value="NZ_WHNY01000066.1"/>
</dbReference>
<comment type="subcellular location">
    <subcellularLocation>
        <location evidence="1">Membrane</location>
        <topology evidence="1">Multi-pass membrane protein</topology>
    </subcellularLocation>
</comment>
<dbReference type="Pfam" id="PF03845">
    <property type="entry name" value="Spore_permease"/>
    <property type="match status" value="1"/>
</dbReference>
<keyword evidence="4" id="KW-0309">Germination</keyword>
<evidence type="ECO:0000256" key="4">
    <source>
        <dbReference type="ARBA" id="ARBA00022544"/>
    </source>
</evidence>
<evidence type="ECO:0000256" key="5">
    <source>
        <dbReference type="ARBA" id="ARBA00022692"/>
    </source>
</evidence>
<feature type="transmembrane region" description="Helical" evidence="8">
    <location>
        <begin position="332"/>
        <end position="352"/>
    </location>
</feature>
<feature type="transmembrane region" description="Helical" evidence="8">
    <location>
        <begin position="302"/>
        <end position="320"/>
    </location>
</feature>
<organism evidence="9 10">
    <name type="scientific">Paenibacillus plantarum</name>
    <dbReference type="NCBI Taxonomy" id="2654975"/>
    <lineage>
        <taxon>Bacteria</taxon>
        <taxon>Bacillati</taxon>
        <taxon>Bacillota</taxon>
        <taxon>Bacilli</taxon>
        <taxon>Bacillales</taxon>
        <taxon>Paenibacillaceae</taxon>
        <taxon>Paenibacillus</taxon>
    </lineage>
</organism>
<dbReference type="InterPro" id="IPR004761">
    <property type="entry name" value="Spore_GerAB"/>
</dbReference>
<keyword evidence="5 8" id="KW-0812">Transmembrane</keyword>
<feature type="transmembrane region" description="Helical" evidence="8">
    <location>
        <begin position="143"/>
        <end position="162"/>
    </location>
</feature>
<keyword evidence="3" id="KW-0813">Transport</keyword>
<feature type="transmembrane region" description="Helical" evidence="8">
    <location>
        <begin position="69"/>
        <end position="101"/>
    </location>
</feature>
<name>A0ABX1XEQ4_9BACL</name>
<dbReference type="PANTHER" id="PTHR34975">
    <property type="entry name" value="SPORE GERMINATION PROTEIN A2"/>
    <property type="match status" value="1"/>
</dbReference>
<evidence type="ECO:0000256" key="2">
    <source>
        <dbReference type="ARBA" id="ARBA00007998"/>
    </source>
</evidence>
<feature type="transmembrane region" description="Helical" evidence="8">
    <location>
        <begin position="107"/>
        <end position="131"/>
    </location>
</feature>
<evidence type="ECO:0000256" key="6">
    <source>
        <dbReference type="ARBA" id="ARBA00022989"/>
    </source>
</evidence>
<dbReference type="PANTHER" id="PTHR34975:SF2">
    <property type="entry name" value="SPORE GERMINATION PROTEIN A2"/>
    <property type="match status" value="1"/>
</dbReference>
<sequence length="366" mass="41208">MKSAHLTTKQMMILVCFISFGTIFFTLPRTLAHASGHSGWLSILLGSLMVIPTFWLITQIGSAMQEMSIIAYCLSLFGPVFGRVYALLFLLPLLFFAAIIIRILAEIIVSLVLPETPLELVIIMLLVLRYYLAQGGMLSIARWGEIIAPVIVVLFVTMFALSMENVDLERIEPLFSASLMEVWKGSLGICSTFSEMIVLLYIYPQIKEKTQVLPALLWSMFIVLCLFEVTFLITMGTYGSAFTQRLIFPVIELVKDIALFEFIEHLESPFLAVWIFVNITKGSLLFYACCVGSRDWFGTIDIGNLMIPISIIIFYLSMIPDNINASIVSFEIAKGVTFWLYAFVLLTILWLAGKRKARRTANEKPA</sequence>
<comment type="caution">
    <text evidence="9">The sequence shown here is derived from an EMBL/GenBank/DDBJ whole genome shotgun (WGS) entry which is preliminary data.</text>
</comment>
<evidence type="ECO:0000313" key="9">
    <source>
        <dbReference type="EMBL" id="NOU66933.1"/>
    </source>
</evidence>
<feature type="transmembrane region" description="Helical" evidence="8">
    <location>
        <begin position="215"/>
        <end position="238"/>
    </location>
</feature>
<evidence type="ECO:0000256" key="1">
    <source>
        <dbReference type="ARBA" id="ARBA00004141"/>
    </source>
</evidence>
<dbReference type="Proteomes" id="UP000653578">
    <property type="component" value="Unassembled WGS sequence"/>
</dbReference>